<dbReference type="GO" id="GO:0008380">
    <property type="term" value="P:RNA splicing"/>
    <property type="evidence" value="ECO:0007669"/>
    <property type="project" value="UniProtKB-KW"/>
</dbReference>
<evidence type="ECO:0000256" key="5">
    <source>
        <dbReference type="SAM" id="MobiDB-lite"/>
    </source>
</evidence>
<dbReference type="OrthoDB" id="10266058at2759"/>
<dbReference type="AlphaFoldDB" id="A0A6A5YQG1"/>
<proteinExistence type="predicted"/>
<dbReference type="Pfam" id="PF00076">
    <property type="entry name" value="RRM_1"/>
    <property type="match status" value="2"/>
</dbReference>
<dbReference type="CDD" id="cd12232">
    <property type="entry name" value="RRM3_U2AF65"/>
    <property type="match status" value="1"/>
</dbReference>
<organism evidence="7 8">
    <name type="scientific">Lophiotrema nucula</name>
    <dbReference type="NCBI Taxonomy" id="690887"/>
    <lineage>
        <taxon>Eukaryota</taxon>
        <taxon>Fungi</taxon>
        <taxon>Dikarya</taxon>
        <taxon>Ascomycota</taxon>
        <taxon>Pezizomycotina</taxon>
        <taxon>Dothideomycetes</taxon>
        <taxon>Pleosporomycetidae</taxon>
        <taxon>Pleosporales</taxon>
        <taxon>Lophiotremataceae</taxon>
        <taxon>Lophiotrema</taxon>
    </lineage>
</organism>
<keyword evidence="3" id="KW-0508">mRNA splicing</keyword>
<evidence type="ECO:0000259" key="6">
    <source>
        <dbReference type="PROSITE" id="PS50102"/>
    </source>
</evidence>
<evidence type="ECO:0000256" key="4">
    <source>
        <dbReference type="PROSITE-ProRule" id="PRU00176"/>
    </source>
</evidence>
<feature type="compositionally biased region" description="Basic and acidic residues" evidence="5">
    <location>
        <begin position="1"/>
        <end position="12"/>
    </location>
</feature>
<accession>A0A6A5YQG1</accession>
<dbReference type="PROSITE" id="PS50102">
    <property type="entry name" value="RRM"/>
    <property type="match status" value="3"/>
</dbReference>
<dbReference type="SMART" id="SM00361">
    <property type="entry name" value="RRM_1"/>
    <property type="match status" value="1"/>
</dbReference>
<keyword evidence="1" id="KW-0507">mRNA processing</keyword>
<evidence type="ECO:0000256" key="3">
    <source>
        <dbReference type="ARBA" id="ARBA00023187"/>
    </source>
</evidence>
<feature type="compositionally biased region" description="Basic and acidic residues" evidence="5">
    <location>
        <begin position="68"/>
        <end position="135"/>
    </location>
</feature>
<dbReference type="GO" id="GO:0006397">
    <property type="term" value="P:mRNA processing"/>
    <property type="evidence" value="ECO:0007669"/>
    <property type="project" value="UniProtKB-KW"/>
</dbReference>
<feature type="compositionally biased region" description="Basic and acidic residues" evidence="5">
    <location>
        <begin position="20"/>
        <end position="39"/>
    </location>
</feature>
<evidence type="ECO:0000256" key="2">
    <source>
        <dbReference type="ARBA" id="ARBA00022884"/>
    </source>
</evidence>
<dbReference type="Proteomes" id="UP000799770">
    <property type="component" value="Unassembled WGS sequence"/>
</dbReference>
<dbReference type="SMART" id="SM00360">
    <property type="entry name" value="RRM"/>
    <property type="match status" value="3"/>
</dbReference>
<evidence type="ECO:0000313" key="7">
    <source>
        <dbReference type="EMBL" id="KAF2109345.1"/>
    </source>
</evidence>
<dbReference type="GO" id="GO:0003723">
    <property type="term" value="F:RNA binding"/>
    <property type="evidence" value="ECO:0007669"/>
    <property type="project" value="UniProtKB-UniRule"/>
</dbReference>
<feature type="domain" description="RRM" evidence="6">
    <location>
        <begin position="356"/>
        <end position="434"/>
    </location>
</feature>
<dbReference type="InterPro" id="IPR000504">
    <property type="entry name" value="RRM_dom"/>
</dbReference>
<feature type="domain" description="RRM" evidence="6">
    <location>
        <begin position="239"/>
        <end position="320"/>
    </location>
</feature>
<evidence type="ECO:0000256" key="1">
    <source>
        <dbReference type="ARBA" id="ARBA00022664"/>
    </source>
</evidence>
<dbReference type="SUPFAM" id="SSF54928">
    <property type="entry name" value="RNA-binding domain, RBD"/>
    <property type="match status" value="2"/>
</dbReference>
<dbReference type="InterPro" id="IPR003954">
    <property type="entry name" value="RRM_euk-type"/>
</dbReference>
<keyword evidence="8" id="KW-1185">Reference proteome</keyword>
<evidence type="ECO:0000313" key="8">
    <source>
        <dbReference type="Proteomes" id="UP000799770"/>
    </source>
</evidence>
<protein>
    <recommendedName>
        <fullName evidence="6">RRM domain-containing protein</fullName>
    </recommendedName>
</protein>
<dbReference type="InterPro" id="IPR035979">
    <property type="entry name" value="RBD_domain_sf"/>
</dbReference>
<feature type="domain" description="RRM" evidence="6">
    <location>
        <begin position="465"/>
        <end position="555"/>
    </location>
</feature>
<name>A0A6A5YQG1_9PLEO</name>
<dbReference type="EMBL" id="ML977342">
    <property type="protein sequence ID" value="KAF2109345.1"/>
    <property type="molecule type" value="Genomic_DNA"/>
</dbReference>
<sequence length="563" mass="62316">MNGDGYSREGGRHGGSRSYSSRDDRRDRGDRGDRGDRDRGHRRRSRSPRGGGGSRRQDYEVDTYSSSRDYREREREDTYARRERRGGDRDWGDSYSRRDGPRRDDDRGYGGRRDRDDDRGGRGRRDRGDRGDRDGGFGGGRERKKSASPPFKKREATPDLTPFENIQKRQRRLTQWDIKPQGYENITAEQAKLSGMFPLPGAPRAAPMDPTKLAAFMNPTSGSGAEAKALKPGQARQAKRLFIYNLPGSATPESVKEFFNLQLNGLNVVSGIDPCVEAHMSDKGGSALLEFRAPEDATMALAFNGITMDENAMDESTGPDRSGLSIRRPNDYIVPTAEDENYVEGVIGKQVPDSPNKLCIVNIPELVDEESLQSLLIEFGQLKSFVLVKENNAEVSRGIAFCEYVDSSIIDAVIDGLNTIQLSDQFLKVTRASIGLQQAAAHDGGVGAMTMLAGGAATEEQEKTRVVVLLNMVTPDELLDQDTYEDIKEDVEEECSKFGKIVEVKIPRPSGIRSSAGVGKIYVKYDVVEGAQKAIKALAGRKFDSRTVVASQFSEELFDTNAW</sequence>
<dbReference type="Gene3D" id="3.30.70.330">
    <property type="match status" value="3"/>
</dbReference>
<feature type="region of interest" description="Disordered" evidence="5">
    <location>
        <begin position="1"/>
        <end position="175"/>
    </location>
</feature>
<dbReference type="InterPro" id="IPR012677">
    <property type="entry name" value="Nucleotide-bd_a/b_plait_sf"/>
</dbReference>
<gene>
    <name evidence="7" type="ORF">BDV96DRAFT_585411</name>
</gene>
<dbReference type="PANTHER" id="PTHR23139">
    <property type="entry name" value="RNA-BINDING PROTEIN"/>
    <property type="match status" value="1"/>
</dbReference>
<reference evidence="7" key="1">
    <citation type="journal article" date="2020" name="Stud. Mycol.">
        <title>101 Dothideomycetes genomes: a test case for predicting lifestyles and emergence of pathogens.</title>
        <authorList>
            <person name="Haridas S."/>
            <person name="Albert R."/>
            <person name="Binder M."/>
            <person name="Bloem J."/>
            <person name="Labutti K."/>
            <person name="Salamov A."/>
            <person name="Andreopoulos B."/>
            <person name="Baker S."/>
            <person name="Barry K."/>
            <person name="Bills G."/>
            <person name="Bluhm B."/>
            <person name="Cannon C."/>
            <person name="Castanera R."/>
            <person name="Culley D."/>
            <person name="Daum C."/>
            <person name="Ezra D."/>
            <person name="Gonzalez J."/>
            <person name="Henrissat B."/>
            <person name="Kuo A."/>
            <person name="Liang C."/>
            <person name="Lipzen A."/>
            <person name="Lutzoni F."/>
            <person name="Magnuson J."/>
            <person name="Mondo S."/>
            <person name="Nolan M."/>
            <person name="Ohm R."/>
            <person name="Pangilinan J."/>
            <person name="Park H.-J."/>
            <person name="Ramirez L."/>
            <person name="Alfaro M."/>
            <person name="Sun H."/>
            <person name="Tritt A."/>
            <person name="Yoshinaga Y."/>
            <person name="Zwiers L.-H."/>
            <person name="Turgeon B."/>
            <person name="Goodwin S."/>
            <person name="Spatafora J."/>
            <person name="Crous P."/>
            <person name="Grigoriev I."/>
        </authorList>
    </citation>
    <scope>NUCLEOTIDE SEQUENCE</scope>
    <source>
        <strain evidence="7">CBS 627.86</strain>
    </source>
</reference>
<keyword evidence="2 4" id="KW-0694">RNA-binding</keyword>
<dbReference type="FunFam" id="3.30.70.330:FF:000097">
    <property type="entry name" value="U2 snRNP auxiliary factor large subunit"/>
    <property type="match status" value="1"/>
</dbReference>